<dbReference type="PROSITE" id="PS50222">
    <property type="entry name" value="EF_HAND_2"/>
    <property type="match status" value="1"/>
</dbReference>
<dbReference type="InterPro" id="IPR002048">
    <property type="entry name" value="EF_hand_dom"/>
</dbReference>
<feature type="region of interest" description="Disordered" evidence="13">
    <location>
        <begin position="226"/>
        <end position="367"/>
    </location>
</feature>
<dbReference type="GO" id="GO:0006646">
    <property type="term" value="P:phosphatidylethanolamine biosynthetic process"/>
    <property type="evidence" value="ECO:0007669"/>
    <property type="project" value="UniProtKB-UniPathway"/>
</dbReference>
<evidence type="ECO:0000256" key="9">
    <source>
        <dbReference type="ARBA" id="ARBA00023239"/>
    </source>
</evidence>
<dbReference type="AlphaFoldDB" id="A0A8H2XHJ0"/>
<evidence type="ECO:0000256" key="11">
    <source>
        <dbReference type="ARBA" id="ARBA00023317"/>
    </source>
</evidence>
<name>A0A8H2XHJ0_9AGAM</name>
<evidence type="ECO:0000256" key="2">
    <source>
        <dbReference type="ARBA" id="ARBA00005189"/>
    </source>
</evidence>
<evidence type="ECO:0000256" key="10">
    <source>
        <dbReference type="ARBA" id="ARBA00023264"/>
    </source>
</evidence>
<comment type="pathway">
    <text evidence="2">Lipid metabolism.</text>
</comment>
<keyword evidence="5" id="KW-0210">Decarboxylase</keyword>
<evidence type="ECO:0000256" key="12">
    <source>
        <dbReference type="ARBA" id="ARBA00024326"/>
    </source>
</evidence>
<dbReference type="PANTHER" id="PTHR10067">
    <property type="entry name" value="PHOSPHATIDYLSERINE DECARBOXYLASE"/>
    <property type="match status" value="1"/>
</dbReference>
<feature type="domain" description="C2" evidence="14">
    <location>
        <begin position="360"/>
        <end position="482"/>
    </location>
</feature>
<dbReference type="InterPro" id="IPR035892">
    <property type="entry name" value="C2_domain_sf"/>
</dbReference>
<feature type="region of interest" description="Disordered" evidence="13">
    <location>
        <begin position="613"/>
        <end position="693"/>
    </location>
</feature>
<evidence type="ECO:0000259" key="14">
    <source>
        <dbReference type="PROSITE" id="PS50004"/>
    </source>
</evidence>
<keyword evidence="4" id="KW-0444">Lipid biosynthesis</keyword>
<evidence type="ECO:0000256" key="1">
    <source>
        <dbReference type="ARBA" id="ARBA00001928"/>
    </source>
</evidence>
<feature type="domain" description="C2" evidence="14">
    <location>
        <begin position="36"/>
        <end position="159"/>
    </location>
</feature>
<feature type="compositionally biased region" description="Polar residues" evidence="13">
    <location>
        <begin position="311"/>
        <end position="331"/>
    </location>
</feature>
<evidence type="ECO:0000256" key="8">
    <source>
        <dbReference type="ARBA" id="ARBA00023209"/>
    </source>
</evidence>
<dbReference type="EC" id="4.1.1.65" evidence="3"/>
<proteinExistence type="predicted"/>
<evidence type="ECO:0000256" key="3">
    <source>
        <dbReference type="ARBA" id="ARBA00012243"/>
    </source>
</evidence>
<dbReference type="Gene3D" id="1.10.238.10">
    <property type="entry name" value="EF-hand"/>
    <property type="match status" value="1"/>
</dbReference>
<evidence type="ECO:0000256" key="13">
    <source>
        <dbReference type="SAM" id="MobiDB-lite"/>
    </source>
</evidence>
<dbReference type="PANTHER" id="PTHR10067:SF17">
    <property type="entry name" value="PHOSPHATIDYLSERINE DECARBOXYLASE PROENZYME 2"/>
    <property type="match status" value="1"/>
</dbReference>
<evidence type="ECO:0000259" key="15">
    <source>
        <dbReference type="PROSITE" id="PS50222"/>
    </source>
</evidence>
<accession>A0A8H2XHJ0</accession>
<gene>
    <name evidence="16" type="ORF">RDB_LOCUS15733</name>
</gene>
<dbReference type="Gene3D" id="2.60.40.150">
    <property type="entry name" value="C2 domain"/>
    <property type="match status" value="2"/>
</dbReference>
<keyword evidence="6" id="KW-0106">Calcium</keyword>
<dbReference type="GO" id="GO:0005509">
    <property type="term" value="F:calcium ion binding"/>
    <property type="evidence" value="ECO:0007669"/>
    <property type="project" value="InterPro"/>
</dbReference>
<dbReference type="CDD" id="cd00030">
    <property type="entry name" value="C2"/>
    <property type="match status" value="1"/>
</dbReference>
<keyword evidence="10" id="KW-1208">Phospholipid metabolism</keyword>
<dbReference type="SUPFAM" id="SSF49562">
    <property type="entry name" value="C2 domain (Calcium/lipid-binding domain, CaLB)"/>
    <property type="match status" value="2"/>
</dbReference>
<protein>
    <recommendedName>
        <fullName evidence="3">phosphatidylserine decarboxylase</fullName>
        <ecNumber evidence="3">4.1.1.65</ecNumber>
    </recommendedName>
</protein>
<reference evidence="16" key="1">
    <citation type="submission" date="2021-01" db="EMBL/GenBank/DDBJ databases">
        <authorList>
            <person name="Kaushik A."/>
        </authorList>
    </citation>
    <scope>NUCLEOTIDE SEQUENCE</scope>
    <source>
        <strain evidence="16">Type strain: AG8-Rh-89/</strain>
    </source>
</reference>
<evidence type="ECO:0000256" key="4">
    <source>
        <dbReference type="ARBA" id="ARBA00022516"/>
    </source>
</evidence>
<keyword evidence="9" id="KW-0456">Lyase</keyword>
<dbReference type="PROSITE" id="PS50004">
    <property type="entry name" value="C2"/>
    <property type="match status" value="2"/>
</dbReference>
<dbReference type="SUPFAM" id="SSF47473">
    <property type="entry name" value="EF-hand"/>
    <property type="match status" value="1"/>
</dbReference>
<sequence>MAPTTSSIKPVGNNKMGIGKVLKTVGKLPKGIKNGKGGRARPKVTQLEGELPAVLLRIQIVGCKDLRAADSNGKSDPFVVISFAGKRLQTPVINKTLHPEWAPKDATFTFPLYLSTIGSQGSIELVIWDKDRFSKNDYLGEVSLPVEDWFKWNGGNGTAFDSVQLPFSERILSTDPKNPASGTMQLKIGFVTPPEVNHPIDFQQAYQQLLNHSIMAGLSLETAPPTRGIGTLGSGDEAGAFDDDGLSSDDEESDEESAPPSPIQIHSELPPTSPLNIPRKDSTSQVQPQPQVQPQSKPRFRLLSNVKRPSFSRQDSSASSTSGKPDNNGTATPKPRSAPVTQPNENKKSRKSRKGERKDQDGHYQLDAGADIQGIVMIEVSSANDLPKLKNVTRTGWDMDPFVVVSFSKKVFRTRVIRHSRTPVWDEKLLFHVRRHETNFRINFGVLDWDKMSGNDHVGDVSLDLPELMKDLPARDPQTGLYPLLAEYAESELKTFTLDLIPNKDVSWEGKHKPTLTIKAKYQPYDALRQRFWRQYLQQYDADNTGLISHIELTSMLDSLGSTLSAETLNGFFSRFGKNPDSEELTFDEAVQCVEEELAKPTADRRKVVAEGYSAPGTGTATPLVPDPSITSPSMPLDFTGQNAPPPSGRSQTGIEQVPHETNQTVIDPNNPAQYATTQASSSDEEDSGSSASEFERVINIKTCPLCHRPRLKRKSEGDIVTHLAVCASGDWASVDRIVVADIVTHLAVCASGDWASVDRIVVGNFVTASQAQRKWYTKMLTKITSGDYQLGANSANIIVQNRTTGQLEEEKMQGYGASSRMEGNRARKLLKSMSIKQGQKYDSPESAREIPAFIEFHNLNVDEIKDPLDSFKSFNEFFYRKLKETARPVEEPGNPSRVVSCADCRMMAFETVSEATRLWIKGREFSVKRLLGETYAHEAPKYDGGALGIFRLAPQDYHRFHSPVDGVVGPMNYIPGEYYTVNPQAIRTQLDVYGDNARKIVPIDSPIFGRVMCVCVGAMMVGSIVTTIKEGEQIARGQEFGYFAFGGSTIVMLFEKGKLTWDDDILSNSHSTLETLVHVGTGVGVRST</sequence>
<keyword evidence="11" id="KW-0670">Pyruvate</keyword>
<evidence type="ECO:0000256" key="6">
    <source>
        <dbReference type="ARBA" id="ARBA00022837"/>
    </source>
</evidence>
<keyword evidence="7" id="KW-0443">Lipid metabolism</keyword>
<feature type="compositionally biased region" description="Polar residues" evidence="13">
    <location>
        <begin position="649"/>
        <end position="679"/>
    </location>
</feature>
<dbReference type="SMART" id="SM00239">
    <property type="entry name" value="C2"/>
    <property type="match status" value="2"/>
</dbReference>
<dbReference type="Proteomes" id="UP000663850">
    <property type="component" value="Unassembled WGS sequence"/>
</dbReference>
<dbReference type="UniPathway" id="UPA00558"/>
<dbReference type="Pfam" id="PF02666">
    <property type="entry name" value="PS_Dcarbxylase"/>
    <property type="match status" value="1"/>
</dbReference>
<dbReference type="InterPro" id="IPR000008">
    <property type="entry name" value="C2_dom"/>
</dbReference>
<dbReference type="EMBL" id="CAJMWZ010000860">
    <property type="protein sequence ID" value="CAE6427114.1"/>
    <property type="molecule type" value="Genomic_DNA"/>
</dbReference>
<dbReference type="CDD" id="cd04039">
    <property type="entry name" value="C2_PSD"/>
    <property type="match status" value="1"/>
</dbReference>
<dbReference type="GO" id="GO:0004609">
    <property type="term" value="F:phosphatidylserine decarboxylase activity"/>
    <property type="evidence" value="ECO:0007669"/>
    <property type="project" value="UniProtKB-EC"/>
</dbReference>
<dbReference type="PROSITE" id="PS00018">
    <property type="entry name" value="EF_HAND_1"/>
    <property type="match status" value="1"/>
</dbReference>
<evidence type="ECO:0000256" key="7">
    <source>
        <dbReference type="ARBA" id="ARBA00023098"/>
    </source>
</evidence>
<comment type="cofactor">
    <cofactor evidence="1">
        <name>pyruvate</name>
        <dbReference type="ChEBI" id="CHEBI:15361"/>
    </cofactor>
</comment>
<organism evidence="16 17">
    <name type="scientific">Rhizoctonia solani</name>
    <dbReference type="NCBI Taxonomy" id="456999"/>
    <lineage>
        <taxon>Eukaryota</taxon>
        <taxon>Fungi</taxon>
        <taxon>Dikarya</taxon>
        <taxon>Basidiomycota</taxon>
        <taxon>Agaricomycotina</taxon>
        <taxon>Agaricomycetes</taxon>
        <taxon>Cantharellales</taxon>
        <taxon>Ceratobasidiaceae</taxon>
        <taxon>Rhizoctonia</taxon>
    </lineage>
</organism>
<dbReference type="NCBIfam" id="TIGR00163">
    <property type="entry name" value="PS_decarb"/>
    <property type="match status" value="1"/>
</dbReference>
<dbReference type="InterPro" id="IPR011992">
    <property type="entry name" value="EF-hand-dom_pair"/>
</dbReference>
<evidence type="ECO:0000313" key="17">
    <source>
        <dbReference type="Proteomes" id="UP000663850"/>
    </source>
</evidence>
<evidence type="ECO:0000256" key="5">
    <source>
        <dbReference type="ARBA" id="ARBA00022793"/>
    </source>
</evidence>
<dbReference type="InterPro" id="IPR003817">
    <property type="entry name" value="PS_Dcarbxylase"/>
</dbReference>
<keyword evidence="8" id="KW-0594">Phospholipid biosynthesis</keyword>
<comment type="caution">
    <text evidence="16">The sequence shown here is derived from an EMBL/GenBank/DDBJ whole genome shotgun (WGS) entry which is preliminary data.</text>
</comment>
<comment type="pathway">
    <text evidence="12">Phospholipid metabolism; phosphatidylethanolamine biosynthesis.</text>
</comment>
<feature type="compositionally biased region" description="Acidic residues" evidence="13">
    <location>
        <begin position="239"/>
        <end position="257"/>
    </location>
</feature>
<dbReference type="InterPro" id="IPR018247">
    <property type="entry name" value="EF_Hand_1_Ca_BS"/>
</dbReference>
<dbReference type="Pfam" id="PF00168">
    <property type="entry name" value="C2"/>
    <property type="match status" value="2"/>
</dbReference>
<evidence type="ECO:0000313" key="16">
    <source>
        <dbReference type="EMBL" id="CAE6427114.1"/>
    </source>
</evidence>
<feature type="domain" description="EF-hand" evidence="15">
    <location>
        <begin position="528"/>
        <end position="563"/>
    </location>
</feature>
<dbReference type="InterPro" id="IPR033177">
    <property type="entry name" value="PSD-B"/>
</dbReference>
<feature type="compositionally biased region" description="Low complexity" evidence="13">
    <location>
        <begin position="285"/>
        <end position="295"/>
    </location>
</feature>